<dbReference type="GO" id="GO:0005886">
    <property type="term" value="C:plasma membrane"/>
    <property type="evidence" value="ECO:0007669"/>
    <property type="project" value="UniProtKB-SubCell"/>
</dbReference>
<evidence type="ECO:0000259" key="8">
    <source>
        <dbReference type="PROSITE" id="PS50928"/>
    </source>
</evidence>
<dbReference type="InterPro" id="IPR035906">
    <property type="entry name" value="MetI-like_sf"/>
</dbReference>
<dbReference type="GO" id="GO:0055085">
    <property type="term" value="P:transmembrane transport"/>
    <property type="evidence" value="ECO:0007669"/>
    <property type="project" value="InterPro"/>
</dbReference>
<evidence type="ECO:0000256" key="6">
    <source>
        <dbReference type="ARBA" id="ARBA00023136"/>
    </source>
</evidence>
<keyword evidence="2" id="KW-0813">Transport</keyword>
<dbReference type="InterPro" id="IPR000515">
    <property type="entry name" value="MetI-like"/>
</dbReference>
<dbReference type="PROSITE" id="PS50928">
    <property type="entry name" value="ABC_TM1"/>
    <property type="match status" value="1"/>
</dbReference>
<evidence type="ECO:0000256" key="5">
    <source>
        <dbReference type="ARBA" id="ARBA00022989"/>
    </source>
</evidence>
<evidence type="ECO:0000313" key="9">
    <source>
        <dbReference type="EMBL" id="KKM07242.1"/>
    </source>
</evidence>
<keyword evidence="4 7" id="KW-0812">Transmembrane</keyword>
<dbReference type="CDD" id="cd06261">
    <property type="entry name" value="TM_PBP2"/>
    <property type="match status" value="1"/>
</dbReference>
<dbReference type="EMBL" id="LAZR01015816">
    <property type="protein sequence ID" value="KKM07242.1"/>
    <property type="molecule type" value="Genomic_DNA"/>
</dbReference>
<evidence type="ECO:0000256" key="1">
    <source>
        <dbReference type="ARBA" id="ARBA00004651"/>
    </source>
</evidence>
<dbReference type="InterPro" id="IPR050901">
    <property type="entry name" value="BP-dep_ABC_trans_perm"/>
</dbReference>
<accession>A0A0F9HVR6</accession>
<keyword evidence="5 7" id="KW-1133">Transmembrane helix</keyword>
<evidence type="ECO:0000256" key="3">
    <source>
        <dbReference type="ARBA" id="ARBA00022475"/>
    </source>
</evidence>
<dbReference type="SUPFAM" id="SSF161098">
    <property type="entry name" value="MetI-like"/>
    <property type="match status" value="1"/>
</dbReference>
<feature type="transmembrane region" description="Helical" evidence="7">
    <location>
        <begin position="111"/>
        <end position="132"/>
    </location>
</feature>
<feature type="transmembrane region" description="Helical" evidence="7">
    <location>
        <begin position="197"/>
        <end position="219"/>
    </location>
</feature>
<evidence type="ECO:0000256" key="4">
    <source>
        <dbReference type="ARBA" id="ARBA00022692"/>
    </source>
</evidence>
<dbReference type="PANTHER" id="PTHR32243:SF18">
    <property type="entry name" value="INNER MEMBRANE ABC TRANSPORTER PERMEASE PROTEIN YCJP"/>
    <property type="match status" value="1"/>
</dbReference>
<dbReference type="AlphaFoldDB" id="A0A0F9HVR6"/>
<proteinExistence type="predicted"/>
<gene>
    <name evidence="9" type="ORF">LCGC14_1735890</name>
</gene>
<evidence type="ECO:0000256" key="7">
    <source>
        <dbReference type="SAM" id="Phobius"/>
    </source>
</evidence>
<comment type="caution">
    <text evidence="9">The sequence shown here is derived from an EMBL/GenBank/DDBJ whole genome shotgun (WGS) entry which is preliminary data.</text>
</comment>
<feature type="transmembrane region" description="Helical" evidence="7">
    <location>
        <begin position="77"/>
        <end position="99"/>
    </location>
</feature>
<keyword evidence="6 7" id="KW-0472">Membrane</keyword>
<name>A0A0F9HVR6_9ZZZZ</name>
<feature type="transmembrane region" description="Helical" evidence="7">
    <location>
        <begin position="141"/>
        <end position="160"/>
    </location>
</feature>
<dbReference type="PANTHER" id="PTHR32243">
    <property type="entry name" value="MALTOSE TRANSPORT SYSTEM PERMEASE-RELATED"/>
    <property type="match status" value="1"/>
</dbReference>
<dbReference type="Gene3D" id="1.10.3720.10">
    <property type="entry name" value="MetI-like"/>
    <property type="match status" value="1"/>
</dbReference>
<protein>
    <recommendedName>
        <fullName evidence="8">ABC transmembrane type-1 domain-containing protein</fullName>
    </recommendedName>
</protein>
<dbReference type="Pfam" id="PF00528">
    <property type="entry name" value="BPD_transp_1"/>
    <property type="match status" value="1"/>
</dbReference>
<sequence length="224" mass="25448">MRASNLTKSRLSRAILYIILSILLVFVLFPIVWLAFSSLKTHYQTLILPPKILFKHTLEAYKKIVTAGMFNSFKNSLIIAVVDIILALVFSIPAAYSLARFKTKFNKNIGFWFLSIRMAPAFGVIVPIYIVIRSLRLLDTIFSVNVAHLLINLPFAIWLLKGYFEELPVEIEESALIDGATRVQTLLRVVLPTSMPMIISVAVLTFMFSWNEFLFAFILTSARV</sequence>
<organism evidence="9">
    <name type="scientific">marine sediment metagenome</name>
    <dbReference type="NCBI Taxonomy" id="412755"/>
    <lineage>
        <taxon>unclassified sequences</taxon>
        <taxon>metagenomes</taxon>
        <taxon>ecological metagenomes</taxon>
    </lineage>
</organism>
<feature type="transmembrane region" description="Helical" evidence="7">
    <location>
        <begin position="14"/>
        <end position="36"/>
    </location>
</feature>
<feature type="domain" description="ABC transmembrane type-1" evidence="8">
    <location>
        <begin position="73"/>
        <end position="224"/>
    </location>
</feature>
<keyword evidence="3" id="KW-1003">Cell membrane</keyword>
<reference evidence="9" key="1">
    <citation type="journal article" date="2015" name="Nature">
        <title>Complex archaea that bridge the gap between prokaryotes and eukaryotes.</title>
        <authorList>
            <person name="Spang A."/>
            <person name="Saw J.H."/>
            <person name="Jorgensen S.L."/>
            <person name="Zaremba-Niedzwiedzka K."/>
            <person name="Martijn J."/>
            <person name="Lind A.E."/>
            <person name="van Eijk R."/>
            <person name="Schleper C."/>
            <person name="Guy L."/>
            <person name="Ettema T.J."/>
        </authorList>
    </citation>
    <scope>NUCLEOTIDE SEQUENCE</scope>
</reference>
<evidence type="ECO:0000256" key="2">
    <source>
        <dbReference type="ARBA" id="ARBA00022448"/>
    </source>
</evidence>
<comment type="subcellular location">
    <subcellularLocation>
        <location evidence="1">Cell membrane</location>
        <topology evidence="1">Multi-pass membrane protein</topology>
    </subcellularLocation>
</comment>